<gene>
    <name evidence="3 4" type="primary">LOC111099095</name>
</gene>
<evidence type="ECO:0000313" key="2">
    <source>
        <dbReference type="Proteomes" id="UP000694844"/>
    </source>
</evidence>
<dbReference type="RefSeq" id="XP_022286163.1">
    <property type="nucleotide sequence ID" value="XM_022430455.1"/>
</dbReference>
<evidence type="ECO:0000313" key="3">
    <source>
        <dbReference type="RefSeq" id="XP_022286162.1"/>
    </source>
</evidence>
<feature type="compositionally biased region" description="Basic and acidic residues" evidence="1">
    <location>
        <begin position="341"/>
        <end position="360"/>
    </location>
</feature>
<evidence type="ECO:0000256" key="1">
    <source>
        <dbReference type="SAM" id="MobiDB-lite"/>
    </source>
</evidence>
<feature type="compositionally biased region" description="Polar residues" evidence="1">
    <location>
        <begin position="208"/>
        <end position="229"/>
    </location>
</feature>
<evidence type="ECO:0000313" key="4">
    <source>
        <dbReference type="RefSeq" id="XP_022286163.1"/>
    </source>
</evidence>
<dbReference type="PANTHER" id="PTHR14787:SF1">
    <property type="entry name" value="ATPASE PAAT"/>
    <property type="match status" value="1"/>
</dbReference>
<dbReference type="OrthoDB" id="5981473at2759"/>
<dbReference type="KEGG" id="cvn:111099095"/>
<organism evidence="2 3">
    <name type="scientific">Crassostrea virginica</name>
    <name type="common">Eastern oyster</name>
    <dbReference type="NCBI Taxonomy" id="6565"/>
    <lineage>
        <taxon>Eukaryota</taxon>
        <taxon>Metazoa</taxon>
        <taxon>Spiralia</taxon>
        <taxon>Lophotrochozoa</taxon>
        <taxon>Mollusca</taxon>
        <taxon>Bivalvia</taxon>
        <taxon>Autobranchia</taxon>
        <taxon>Pteriomorphia</taxon>
        <taxon>Ostreida</taxon>
        <taxon>Ostreoidea</taxon>
        <taxon>Ostreidae</taxon>
        <taxon>Crassostrea</taxon>
    </lineage>
</organism>
<dbReference type="InterPro" id="IPR028043">
    <property type="entry name" value="PAAT-like"/>
</dbReference>
<feature type="region of interest" description="Disordered" evidence="1">
    <location>
        <begin position="246"/>
        <end position="294"/>
    </location>
</feature>
<proteinExistence type="predicted"/>
<sequence>MTGMDYCTVLPSWDFDKDPATVIEYCFGQETSAQADEGSDEANFQQCQDLNPRNCLQLTRVEGEDVCTVTLTCKPQYHVSICGLHLYSQARLVEVYDASEGYLKTMRGQGMRVGGDGEGGEETEVVNRCRTSLDTCYGLTIKFPRLQDSNFLKIYKIVFILHPEPEEDGSELGHINMSKVRSYVTSLGDDIPEGARGLMHSMEEFQHNQRSSMGGLSSFLGQRPTSAGSSPLGMMGLMSILSQMGVNSNQQRKLTSSSQLNSNNSSLTHSSQSNSNNSSQGAMGNQTNSNTSETSEVFSFLHNICDKVSGLREEDKRKAQRCDEAERKVNGIATENSTEESVQKQKNREENTHEELRSEDNSVSIGHQALSEARLEALENRLLHHIDSKISEMERRINSRLDEILNLLSSKSISESKS</sequence>
<accession>A0A8B8A3W4</accession>
<keyword evidence="2" id="KW-1185">Reference proteome</keyword>
<name>A0A8B8A3W4_CRAVI</name>
<dbReference type="Proteomes" id="UP000694844">
    <property type="component" value="Chromosome 5"/>
</dbReference>
<feature type="compositionally biased region" description="Low complexity" evidence="1">
    <location>
        <begin position="254"/>
        <end position="280"/>
    </location>
</feature>
<dbReference type="PANTHER" id="PTHR14787">
    <property type="entry name" value="C10ORF188 FAMILY MEMBER"/>
    <property type="match status" value="1"/>
</dbReference>
<feature type="region of interest" description="Disordered" evidence="1">
    <location>
        <begin position="207"/>
        <end position="234"/>
    </location>
</feature>
<feature type="region of interest" description="Disordered" evidence="1">
    <location>
        <begin position="335"/>
        <end position="365"/>
    </location>
</feature>
<feature type="compositionally biased region" description="Polar residues" evidence="1">
    <location>
        <begin position="281"/>
        <end position="294"/>
    </location>
</feature>
<dbReference type="GeneID" id="111099095"/>
<dbReference type="Pfam" id="PF14958">
    <property type="entry name" value="PAAT-like"/>
    <property type="match status" value="1"/>
</dbReference>
<dbReference type="RefSeq" id="XP_022286162.1">
    <property type="nucleotide sequence ID" value="XM_022430454.1"/>
</dbReference>
<dbReference type="AlphaFoldDB" id="A0A8B8A3W4"/>
<protein>
    <submittedName>
        <fullName evidence="3 4">Uncharacterized protein LOC111099095</fullName>
    </submittedName>
</protein>
<reference evidence="3 4" key="1">
    <citation type="submission" date="2025-04" db="UniProtKB">
        <authorList>
            <consortium name="RefSeq"/>
        </authorList>
    </citation>
    <scope>IDENTIFICATION</scope>
    <source>
        <tissue evidence="3 4">Whole sample</tissue>
    </source>
</reference>